<name>A0AAV4FDN1_9GAST</name>
<keyword evidence="2" id="KW-1185">Reference proteome</keyword>
<gene>
    <name evidence="1" type="ORF">ElyMa_002096100</name>
</gene>
<evidence type="ECO:0000313" key="1">
    <source>
        <dbReference type="EMBL" id="GFR71528.1"/>
    </source>
</evidence>
<evidence type="ECO:0000313" key="2">
    <source>
        <dbReference type="Proteomes" id="UP000762676"/>
    </source>
</evidence>
<dbReference type="EMBL" id="BMAT01004295">
    <property type="protein sequence ID" value="GFR71528.1"/>
    <property type="molecule type" value="Genomic_DNA"/>
</dbReference>
<proteinExistence type="predicted"/>
<accession>A0AAV4FDN1</accession>
<organism evidence="1 2">
    <name type="scientific">Elysia marginata</name>
    <dbReference type="NCBI Taxonomy" id="1093978"/>
    <lineage>
        <taxon>Eukaryota</taxon>
        <taxon>Metazoa</taxon>
        <taxon>Spiralia</taxon>
        <taxon>Lophotrochozoa</taxon>
        <taxon>Mollusca</taxon>
        <taxon>Gastropoda</taxon>
        <taxon>Heterobranchia</taxon>
        <taxon>Euthyneura</taxon>
        <taxon>Panpulmonata</taxon>
        <taxon>Sacoglossa</taxon>
        <taxon>Placobranchoidea</taxon>
        <taxon>Plakobranchidae</taxon>
        <taxon>Elysia</taxon>
    </lineage>
</organism>
<dbReference type="AlphaFoldDB" id="A0AAV4FDN1"/>
<protein>
    <submittedName>
        <fullName evidence="1">Uncharacterized protein</fullName>
    </submittedName>
</protein>
<sequence length="274" mass="30473">MQTLQEQHPEVSSAFSASHYVLRRGMGDSQRAQWLLSQPACADMNSAMQQVTSNDNAAICQHAESSQSRLKRDDKDMRSLLNYLLSRNPFAGDETLRSISTGAVVDRPVNSDRAKEEDPQLLFQHFVTVANGLSGDLDLPSVFKYELSCTPAALFDPPGLLRQADKAKLVDALVVLSTFKESEQNVAGETIDREYVLDGGSLLHSISWRRGDTYASIGQTYLEYVKRMYGKPRIVFHGYNNGPSTKDATHLRRSCGVVGPIIKFNPKMVCNTRK</sequence>
<dbReference type="Proteomes" id="UP000762676">
    <property type="component" value="Unassembled WGS sequence"/>
</dbReference>
<reference evidence="1 2" key="1">
    <citation type="journal article" date="2021" name="Elife">
        <title>Chloroplast acquisition without the gene transfer in kleptoplastic sea slugs, Plakobranchus ocellatus.</title>
        <authorList>
            <person name="Maeda T."/>
            <person name="Takahashi S."/>
            <person name="Yoshida T."/>
            <person name="Shimamura S."/>
            <person name="Takaki Y."/>
            <person name="Nagai Y."/>
            <person name="Toyoda A."/>
            <person name="Suzuki Y."/>
            <person name="Arimoto A."/>
            <person name="Ishii H."/>
            <person name="Satoh N."/>
            <person name="Nishiyama T."/>
            <person name="Hasebe M."/>
            <person name="Maruyama T."/>
            <person name="Minagawa J."/>
            <person name="Obokata J."/>
            <person name="Shigenobu S."/>
        </authorList>
    </citation>
    <scope>NUCLEOTIDE SEQUENCE [LARGE SCALE GENOMIC DNA]</scope>
</reference>
<comment type="caution">
    <text evidence="1">The sequence shown here is derived from an EMBL/GenBank/DDBJ whole genome shotgun (WGS) entry which is preliminary data.</text>
</comment>